<dbReference type="GO" id="GO:0005829">
    <property type="term" value="C:cytosol"/>
    <property type="evidence" value="ECO:0007669"/>
    <property type="project" value="TreeGrafter"/>
</dbReference>
<evidence type="ECO:0000256" key="6">
    <source>
        <dbReference type="ARBA" id="ARBA00022771"/>
    </source>
</evidence>
<dbReference type="PROSITE" id="PS50089">
    <property type="entry name" value="ZF_RING_2"/>
    <property type="match status" value="1"/>
</dbReference>
<evidence type="ECO:0000313" key="14">
    <source>
        <dbReference type="EMBL" id="PSC71052.1"/>
    </source>
</evidence>
<dbReference type="SMART" id="SM00184">
    <property type="entry name" value="RING"/>
    <property type="match status" value="1"/>
</dbReference>
<feature type="chain" id="PRO_5015105533" evidence="12">
    <location>
        <begin position="25"/>
        <end position="402"/>
    </location>
</feature>
<evidence type="ECO:0000313" key="15">
    <source>
        <dbReference type="Proteomes" id="UP000239649"/>
    </source>
</evidence>
<dbReference type="STRING" id="554055.A0A2P6VAD4"/>
<keyword evidence="12" id="KW-0732">Signal</keyword>
<dbReference type="PANTHER" id="PTHR15067">
    <property type="entry name" value="E3 UBIQUITIN-PROTEIN LIGASE RNF8"/>
    <property type="match status" value="1"/>
</dbReference>
<evidence type="ECO:0000256" key="9">
    <source>
        <dbReference type="ARBA" id="ARBA00022989"/>
    </source>
</evidence>
<evidence type="ECO:0000256" key="5">
    <source>
        <dbReference type="ARBA" id="ARBA00022723"/>
    </source>
</evidence>
<evidence type="ECO:0000256" key="12">
    <source>
        <dbReference type="SAM" id="SignalP"/>
    </source>
</evidence>
<evidence type="ECO:0000256" key="4">
    <source>
        <dbReference type="ARBA" id="ARBA00022692"/>
    </source>
</evidence>
<evidence type="ECO:0000256" key="2">
    <source>
        <dbReference type="ARBA" id="ARBA00004906"/>
    </source>
</evidence>
<dbReference type="GO" id="GO:0016874">
    <property type="term" value="F:ligase activity"/>
    <property type="evidence" value="ECO:0007669"/>
    <property type="project" value="UniProtKB-KW"/>
</dbReference>
<dbReference type="InterPro" id="IPR057992">
    <property type="entry name" value="TPR_SYVN1_N"/>
</dbReference>
<keyword evidence="10" id="KW-0472">Membrane</keyword>
<dbReference type="AlphaFoldDB" id="A0A2P6VAD4"/>
<sequence length="402" mass="42512">MFDQRQALVCWLAVHALCGAGLLSQLEPGERAAAAKLWESTWEDLGGGPKYASGGGPSPSADARRLSDELSLDRAVEAVSRTPAGCFFASVMAASCAAGVTLATKIIFLGRLSQLESSRLAERLLSFVMLQAVAAAVRPPPHGEAWQWLGRAAVLGYCCMFARLAALRGDALLSSPGASLGQRLRIAALLGGILVQAGGWAAAALRSATAGSAPPGAAAQSLLDGKAFDAALVAVDAGFALARYAVLAVDHYATAAAEARGEEREAWEGRSVLVYWLELGAELALHSLSLAHYLHLWWLHGFQLQLVDGVLFLDVRFTSHAVCRRLGRHAACRRLHRAVRHAFPDATPAQLEAGPCCICLDRMKAGKQLPCSHAMHASCLCAWLEQSRAGAFSCPLIDSTLA</sequence>
<keyword evidence="15" id="KW-1185">Reference proteome</keyword>
<evidence type="ECO:0000256" key="11">
    <source>
        <dbReference type="PROSITE-ProRule" id="PRU00175"/>
    </source>
</evidence>
<protein>
    <submittedName>
        <fullName evidence="14">E3 ubiquitin ligase RIN2-like</fullName>
    </submittedName>
</protein>
<keyword evidence="6 11" id="KW-0863">Zinc-finger</keyword>
<dbReference type="SUPFAM" id="SSF57850">
    <property type="entry name" value="RING/U-box"/>
    <property type="match status" value="1"/>
</dbReference>
<dbReference type="OrthoDB" id="7759664at2759"/>
<keyword evidence="5" id="KW-0479">Metal-binding</keyword>
<comment type="subcellular location">
    <subcellularLocation>
        <location evidence="1">Membrane</location>
        <topology evidence="1">Multi-pass membrane protein</topology>
    </subcellularLocation>
</comment>
<gene>
    <name evidence="14" type="ORF">C2E20_5474</name>
</gene>
<dbReference type="GO" id="GO:0016567">
    <property type="term" value="P:protein ubiquitination"/>
    <property type="evidence" value="ECO:0007669"/>
    <property type="project" value="TreeGrafter"/>
</dbReference>
<feature type="domain" description="RING-type" evidence="13">
    <location>
        <begin position="356"/>
        <end position="396"/>
    </location>
</feature>
<dbReference type="GO" id="GO:0061630">
    <property type="term" value="F:ubiquitin protein ligase activity"/>
    <property type="evidence" value="ECO:0007669"/>
    <property type="project" value="TreeGrafter"/>
</dbReference>
<keyword evidence="8" id="KW-0862">Zinc</keyword>
<evidence type="ECO:0000256" key="3">
    <source>
        <dbReference type="ARBA" id="ARBA00022679"/>
    </source>
</evidence>
<dbReference type="GO" id="GO:0006511">
    <property type="term" value="P:ubiquitin-dependent protein catabolic process"/>
    <property type="evidence" value="ECO:0007669"/>
    <property type="project" value="TreeGrafter"/>
</dbReference>
<dbReference type="InterPro" id="IPR013083">
    <property type="entry name" value="Znf_RING/FYVE/PHD"/>
</dbReference>
<reference evidence="14 15" key="1">
    <citation type="journal article" date="2018" name="Plant J.">
        <title>Genome sequences of Chlorella sorokiniana UTEX 1602 and Micractinium conductrix SAG 241.80: implications to maltose excretion by a green alga.</title>
        <authorList>
            <person name="Arriola M.B."/>
            <person name="Velmurugan N."/>
            <person name="Zhang Y."/>
            <person name="Plunkett M.H."/>
            <person name="Hondzo H."/>
            <person name="Barney B.M."/>
        </authorList>
    </citation>
    <scope>NUCLEOTIDE SEQUENCE [LARGE SCALE GENOMIC DNA]</scope>
    <source>
        <strain evidence="14 15">SAG 241.80</strain>
    </source>
</reference>
<dbReference type="Gene3D" id="3.30.40.10">
    <property type="entry name" value="Zinc/RING finger domain, C3HC4 (zinc finger)"/>
    <property type="match status" value="1"/>
</dbReference>
<dbReference type="EMBL" id="LHPF02000016">
    <property type="protein sequence ID" value="PSC71052.1"/>
    <property type="molecule type" value="Genomic_DNA"/>
</dbReference>
<evidence type="ECO:0000259" key="13">
    <source>
        <dbReference type="PROSITE" id="PS50089"/>
    </source>
</evidence>
<dbReference type="GO" id="GO:0008270">
    <property type="term" value="F:zinc ion binding"/>
    <property type="evidence" value="ECO:0007669"/>
    <property type="project" value="UniProtKB-KW"/>
</dbReference>
<keyword evidence="3" id="KW-0808">Transferase</keyword>
<evidence type="ECO:0000256" key="8">
    <source>
        <dbReference type="ARBA" id="ARBA00022833"/>
    </source>
</evidence>
<proteinExistence type="predicted"/>
<comment type="caution">
    <text evidence="14">The sequence shown here is derived from an EMBL/GenBank/DDBJ whole genome shotgun (WGS) entry which is preliminary data.</text>
</comment>
<comment type="pathway">
    <text evidence="2">Protein modification; protein ubiquitination.</text>
</comment>
<evidence type="ECO:0000256" key="10">
    <source>
        <dbReference type="ARBA" id="ARBA00023136"/>
    </source>
</evidence>
<evidence type="ECO:0000256" key="1">
    <source>
        <dbReference type="ARBA" id="ARBA00004141"/>
    </source>
</evidence>
<keyword evidence="4" id="KW-0812">Transmembrane</keyword>
<dbReference type="Proteomes" id="UP000239649">
    <property type="component" value="Unassembled WGS sequence"/>
</dbReference>
<organism evidence="14 15">
    <name type="scientific">Micractinium conductrix</name>
    <dbReference type="NCBI Taxonomy" id="554055"/>
    <lineage>
        <taxon>Eukaryota</taxon>
        <taxon>Viridiplantae</taxon>
        <taxon>Chlorophyta</taxon>
        <taxon>core chlorophytes</taxon>
        <taxon>Trebouxiophyceae</taxon>
        <taxon>Chlorellales</taxon>
        <taxon>Chlorellaceae</taxon>
        <taxon>Chlorella clade</taxon>
        <taxon>Micractinium</taxon>
    </lineage>
</organism>
<feature type="signal peptide" evidence="12">
    <location>
        <begin position="1"/>
        <end position="24"/>
    </location>
</feature>
<keyword evidence="9" id="KW-1133">Transmembrane helix</keyword>
<name>A0A2P6VAD4_9CHLO</name>
<evidence type="ECO:0000256" key="7">
    <source>
        <dbReference type="ARBA" id="ARBA00022786"/>
    </source>
</evidence>
<keyword evidence="7" id="KW-0833">Ubl conjugation pathway</keyword>
<accession>A0A2P6VAD4</accession>
<dbReference type="Pfam" id="PF13639">
    <property type="entry name" value="zf-RING_2"/>
    <property type="match status" value="1"/>
</dbReference>
<dbReference type="InterPro" id="IPR001841">
    <property type="entry name" value="Znf_RING"/>
</dbReference>
<dbReference type="Pfam" id="PF25563">
    <property type="entry name" value="TPR_SYVN1_N"/>
    <property type="match status" value="1"/>
</dbReference>
<dbReference type="GO" id="GO:0000151">
    <property type="term" value="C:ubiquitin ligase complex"/>
    <property type="evidence" value="ECO:0007669"/>
    <property type="project" value="TreeGrafter"/>
</dbReference>
<dbReference type="PANTHER" id="PTHR15067:SF4">
    <property type="entry name" value="E3 UBIQUITIN-PROTEIN LIGASE RNF8"/>
    <property type="match status" value="1"/>
</dbReference>